<name>A0A931GJF0_9MICC</name>
<protein>
    <recommendedName>
        <fullName evidence="1">methylmalonate-semialdehyde dehydrogenase (CoA acylating)</fullName>
        <ecNumber evidence="1">1.2.1.27</ecNumber>
    </recommendedName>
</protein>
<proteinExistence type="predicted"/>
<sequence>MTTSINHYINGAETAGEGTETQPVYNPATGQVTGQLQLANEADLNAAVAAARTAADSWAEVSIAKRTAVLFKFRELLAANTEELAKIVTSEHGKVLSDAAGEIGRGLEVVEYACGISQSLKGDFSDQVATGIDVHSFRQPVGVVAGITPFNFPVMVPLWMAPVAIAAGNAFILKPSERDPSASLFMARLWKEAGLPDGVFNVVHGGKDAVDGLLAHPDVDAISFVGSTPIAKYVHETATAHGKRVQALGGAKNHAVVMPDADMDVAADHLTAAAFGSAGQRCMAISVAVAVGEAGDLVIDKLVQRAREVKVANGTDPSADMGPVITPASKSRIQQIVGEAESDGAAVLVDGRDLVVQDHEEGFFVGPTLLDQVQSEMSAYTEEIFGPVLVVVRVETLEDAIHLVNSNPYGNGTAIFTSSGYAARTFTRRIQVGMVGINVPLPVPVAWHSFGGWKDSLFGEHHIYGPDGIRFYTRSKAVTTRWPEVSEASGASFAFPSSQTH</sequence>
<dbReference type="InterPro" id="IPR016161">
    <property type="entry name" value="Ald_DH/histidinol_DH"/>
</dbReference>
<dbReference type="Gene3D" id="3.40.605.10">
    <property type="entry name" value="Aldehyde Dehydrogenase, Chain A, domain 1"/>
    <property type="match status" value="1"/>
</dbReference>
<dbReference type="Pfam" id="PF00171">
    <property type="entry name" value="Aldedh"/>
    <property type="match status" value="1"/>
</dbReference>
<dbReference type="RefSeq" id="WP_196836468.1">
    <property type="nucleotide sequence ID" value="NZ_JADOTZ010000001.1"/>
</dbReference>
<keyword evidence="2 5" id="KW-0560">Oxidoreductase</keyword>
<dbReference type="EC" id="1.2.1.27" evidence="1"/>
<dbReference type="AlphaFoldDB" id="A0A931GJF0"/>
<evidence type="ECO:0000256" key="2">
    <source>
        <dbReference type="ARBA" id="ARBA00023002"/>
    </source>
</evidence>
<comment type="caution">
    <text evidence="5">The sequence shown here is derived from an EMBL/GenBank/DDBJ whole genome shotgun (WGS) entry which is preliminary data.</text>
</comment>
<evidence type="ECO:0000313" key="6">
    <source>
        <dbReference type="Proteomes" id="UP000625033"/>
    </source>
</evidence>
<evidence type="ECO:0000259" key="4">
    <source>
        <dbReference type="Pfam" id="PF00171"/>
    </source>
</evidence>
<dbReference type="FunFam" id="3.40.605.10:FF:000003">
    <property type="entry name" value="Methylmalonate-semialdehyde dehydrogenase [acylating]"/>
    <property type="match status" value="1"/>
</dbReference>
<dbReference type="EMBL" id="JADOTZ010000001">
    <property type="protein sequence ID" value="MBG6085266.1"/>
    <property type="molecule type" value="Genomic_DNA"/>
</dbReference>
<dbReference type="InterPro" id="IPR016160">
    <property type="entry name" value="Ald_DH_CS_CYS"/>
</dbReference>
<dbReference type="Proteomes" id="UP000625033">
    <property type="component" value="Unassembled WGS sequence"/>
</dbReference>
<dbReference type="Gene3D" id="3.40.309.10">
    <property type="entry name" value="Aldehyde Dehydrogenase, Chain A, domain 2"/>
    <property type="match status" value="1"/>
</dbReference>
<dbReference type="InterPro" id="IPR010061">
    <property type="entry name" value="MeMal-semiAld_DH"/>
</dbReference>
<dbReference type="GO" id="GO:0006210">
    <property type="term" value="P:thymine catabolic process"/>
    <property type="evidence" value="ECO:0007669"/>
    <property type="project" value="TreeGrafter"/>
</dbReference>
<keyword evidence="3" id="KW-0520">NAD</keyword>
<dbReference type="FunFam" id="3.40.309.10:FF:000002">
    <property type="entry name" value="Methylmalonate-semialdehyde dehydrogenase (Acylating)"/>
    <property type="match status" value="1"/>
</dbReference>
<dbReference type="PROSITE" id="PS00070">
    <property type="entry name" value="ALDEHYDE_DEHYDR_CYS"/>
    <property type="match status" value="1"/>
</dbReference>
<dbReference type="InterPro" id="IPR016162">
    <property type="entry name" value="Ald_DH_N"/>
</dbReference>
<dbReference type="SUPFAM" id="SSF53720">
    <property type="entry name" value="ALDH-like"/>
    <property type="match status" value="1"/>
</dbReference>
<evidence type="ECO:0000313" key="5">
    <source>
        <dbReference type="EMBL" id="MBG6085266.1"/>
    </source>
</evidence>
<evidence type="ECO:0000256" key="1">
    <source>
        <dbReference type="ARBA" id="ARBA00013048"/>
    </source>
</evidence>
<evidence type="ECO:0000256" key="3">
    <source>
        <dbReference type="ARBA" id="ARBA00023027"/>
    </source>
</evidence>
<dbReference type="InterPro" id="IPR015590">
    <property type="entry name" value="Aldehyde_DH_dom"/>
</dbReference>
<dbReference type="CDD" id="cd07085">
    <property type="entry name" value="ALDH_F6_MMSDH"/>
    <property type="match status" value="1"/>
</dbReference>
<organism evidence="5 6">
    <name type="scientific">Zhihengliuella flava</name>
    <dbReference type="NCBI Taxonomy" id="1285193"/>
    <lineage>
        <taxon>Bacteria</taxon>
        <taxon>Bacillati</taxon>
        <taxon>Actinomycetota</taxon>
        <taxon>Actinomycetes</taxon>
        <taxon>Micrococcales</taxon>
        <taxon>Micrococcaceae</taxon>
        <taxon>Zhihengliuella</taxon>
    </lineage>
</organism>
<dbReference type="PANTHER" id="PTHR43866">
    <property type="entry name" value="MALONATE-SEMIALDEHYDE DEHYDROGENASE"/>
    <property type="match status" value="1"/>
</dbReference>
<feature type="domain" description="Aldehyde dehydrogenase" evidence="4">
    <location>
        <begin position="17"/>
        <end position="478"/>
    </location>
</feature>
<gene>
    <name evidence="5" type="ORF">IW252_002033</name>
</gene>
<keyword evidence="6" id="KW-1185">Reference proteome</keyword>
<dbReference type="GO" id="GO:0004491">
    <property type="term" value="F:methylmalonate-semialdehyde dehydrogenase (acylating, NAD) activity"/>
    <property type="evidence" value="ECO:0007669"/>
    <property type="project" value="UniProtKB-EC"/>
</dbReference>
<reference evidence="5" key="1">
    <citation type="submission" date="2020-11" db="EMBL/GenBank/DDBJ databases">
        <title>Sequencing the genomes of 1000 actinobacteria strains.</title>
        <authorList>
            <person name="Klenk H.-P."/>
        </authorList>
    </citation>
    <scope>NUCLEOTIDE SEQUENCE</scope>
    <source>
        <strain evidence="5">DSM 26152</strain>
    </source>
</reference>
<dbReference type="InterPro" id="IPR016163">
    <property type="entry name" value="Ald_DH_C"/>
</dbReference>
<accession>A0A931GJF0</accession>
<dbReference type="NCBIfam" id="TIGR01722">
    <property type="entry name" value="MMSDH"/>
    <property type="match status" value="1"/>
</dbReference>
<dbReference type="GO" id="GO:0006574">
    <property type="term" value="P:L-valine catabolic process"/>
    <property type="evidence" value="ECO:0007669"/>
    <property type="project" value="TreeGrafter"/>
</dbReference>
<dbReference type="PANTHER" id="PTHR43866:SF4">
    <property type="entry name" value="MALONATE-SEMIALDEHYDE DEHYDROGENASE"/>
    <property type="match status" value="1"/>
</dbReference>